<dbReference type="SUPFAM" id="SSF51905">
    <property type="entry name" value="FAD/NAD(P)-binding domain"/>
    <property type="match status" value="1"/>
</dbReference>
<dbReference type="GO" id="GO:0047545">
    <property type="term" value="F:(S)-2-hydroxyglutarate dehydrogenase activity"/>
    <property type="evidence" value="ECO:0007669"/>
    <property type="project" value="UniProtKB-EC"/>
</dbReference>
<evidence type="ECO:0000313" key="12">
    <source>
        <dbReference type="Proteomes" id="UP000070412"/>
    </source>
</evidence>
<protein>
    <recommendedName>
        <fullName evidence="8">L-2-hydroxyglutarate dehydrogenase, mitochondrial</fullName>
        <ecNumber evidence="7">1.1.99.2</ecNumber>
    </recommendedName>
</protein>
<dbReference type="InterPro" id="IPR036188">
    <property type="entry name" value="FAD/NAD-bd_sf"/>
</dbReference>
<dbReference type="NCBIfam" id="NF008726">
    <property type="entry name" value="PRK11728.1"/>
    <property type="match status" value="1"/>
</dbReference>
<dbReference type="InterPro" id="IPR006076">
    <property type="entry name" value="FAD-dep_OxRdtase"/>
</dbReference>
<sequence length="452" mass="50751">MASINYLCVPVATCLQHFCFDVGRFYQIRCAASLAKMNVDNCFDVIIVGGGIVGSATARQLLINRPQLRMAILEKESQLGQHQTGHNSGVIHAGIYYKPGSLKAKLCVEGSEATYRFCEEKKIPYKRVGKLIVACDRDEVERLRELYDRSIENKVPGVQLLESPEAIAAIEPKCRGLAAIWSPNTGIVDWGLVNRTYGKDFEERGGKILERFEVVKFDLINDNKERFPISITSKDGQIVHAKYVITAAGLYADKIAALTNGKKTPKIVPFRGEYLVLKPESSDIVKTNIYPVPDPRFPFLGVHFTPRMDGSVWIGPNAVLAFKREGYRFRDFNFREFCDTITFVGFLRLSFRYLSAGMDELYRSFCVKAQLKKLQRFVPSITIEDIDLKNQVSGVRAQALDSDGNLVDDFVFETDQQTHRVLHVRNAPSPAATSSLAIARMISEKAQEEFGL</sequence>
<dbReference type="Gene3D" id="3.30.9.10">
    <property type="entry name" value="D-Amino Acid Oxidase, subunit A, domain 2"/>
    <property type="match status" value="1"/>
</dbReference>
<keyword evidence="4" id="KW-0560">Oxidoreductase</keyword>
<evidence type="ECO:0000256" key="5">
    <source>
        <dbReference type="ARBA" id="ARBA00036066"/>
    </source>
</evidence>
<reference evidence="12" key="1">
    <citation type="journal article" date="2020" name="PLoS Negl. Trop. Dis.">
        <title>High-quality nuclear genome for Sarcoptes scabiei-A critical resource for a neglected parasite.</title>
        <authorList>
            <person name="Korhonen P.K."/>
            <person name="Gasser R.B."/>
            <person name="Ma G."/>
            <person name="Wang T."/>
            <person name="Stroehlein A.J."/>
            <person name="Young N.D."/>
            <person name="Ang C.S."/>
            <person name="Fernando D.D."/>
            <person name="Lu H.C."/>
            <person name="Taylor S."/>
            <person name="Reynolds S.L."/>
            <person name="Mofiz E."/>
            <person name="Najaraj S.H."/>
            <person name="Gowda H."/>
            <person name="Madugundu A."/>
            <person name="Renuse S."/>
            <person name="Holt D."/>
            <person name="Pandey A."/>
            <person name="Papenfuss A.T."/>
            <person name="Fischer K."/>
        </authorList>
    </citation>
    <scope>NUCLEOTIDE SEQUENCE [LARGE SCALE GENOMIC DNA]</scope>
</reference>
<evidence type="ECO:0000256" key="7">
    <source>
        <dbReference type="ARBA" id="ARBA00038878"/>
    </source>
</evidence>
<evidence type="ECO:0000259" key="9">
    <source>
        <dbReference type="Pfam" id="PF01266"/>
    </source>
</evidence>
<reference evidence="10" key="2">
    <citation type="submission" date="2020-01" db="EMBL/GenBank/DDBJ databases">
        <authorList>
            <person name="Korhonen P.K.K."/>
            <person name="Guangxu M.G."/>
            <person name="Wang T.W."/>
            <person name="Stroehlein A.J.S."/>
            <person name="Young N.D."/>
            <person name="Ang C.-S.A."/>
            <person name="Fernando D.W.F."/>
            <person name="Lu H.L."/>
            <person name="Taylor S.T."/>
            <person name="Ehtesham M.E.M."/>
            <person name="Najaraj S.H.N."/>
            <person name="Harsha G.H.G."/>
            <person name="Madugundu A.M."/>
            <person name="Renuse S.R."/>
            <person name="Holt D.H."/>
            <person name="Pandey A.P."/>
            <person name="Papenfuss A.P."/>
            <person name="Gasser R.B.G."/>
            <person name="Fischer K.F."/>
        </authorList>
    </citation>
    <scope>NUCLEOTIDE SEQUENCE</scope>
    <source>
        <strain evidence="10">SSS_KF_BRIS2020</strain>
    </source>
</reference>
<dbReference type="EMBL" id="WVUK01000066">
    <property type="protein sequence ID" value="KAF7488533.1"/>
    <property type="molecule type" value="Genomic_DNA"/>
</dbReference>
<evidence type="ECO:0000313" key="10">
    <source>
        <dbReference type="EMBL" id="KAF7488533.1"/>
    </source>
</evidence>
<proteinExistence type="inferred from homology"/>
<dbReference type="PANTHER" id="PTHR43104">
    <property type="entry name" value="L-2-HYDROXYGLUTARATE DEHYDROGENASE, MITOCHONDRIAL"/>
    <property type="match status" value="1"/>
</dbReference>
<dbReference type="OrthoDB" id="498204at2759"/>
<dbReference type="Pfam" id="PF01266">
    <property type="entry name" value="DAO"/>
    <property type="match status" value="1"/>
</dbReference>
<evidence type="ECO:0000256" key="6">
    <source>
        <dbReference type="ARBA" id="ARBA00037941"/>
    </source>
</evidence>
<name>A0A834VCH9_SARSC</name>
<dbReference type="PANTHER" id="PTHR43104:SF2">
    <property type="entry name" value="L-2-HYDROXYGLUTARATE DEHYDROGENASE, MITOCHONDRIAL"/>
    <property type="match status" value="1"/>
</dbReference>
<comment type="catalytic activity">
    <reaction evidence="5">
        <text>(S)-2-hydroxyglutarate + A = 2-oxoglutarate + AH2</text>
        <dbReference type="Rhea" id="RHEA:21252"/>
        <dbReference type="ChEBI" id="CHEBI:13193"/>
        <dbReference type="ChEBI" id="CHEBI:16782"/>
        <dbReference type="ChEBI" id="CHEBI:16810"/>
        <dbReference type="ChEBI" id="CHEBI:17499"/>
        <dbReference type="EC" id="1.1.99.2"/>
    </reaction>
</comment>
<dbReference type="Proteomes" id="UP000070412">
    <property type="component" value="Unassembled WGS sequence"/>
</dbReference>
<gene>
    <name evidence="10" type="primary">SSS_989g</name>
    <name evidence="10" type="ORF">SSS_989</name>
</gene>
<keyword evidence="3" id="KW-0274">FAD</keyword>
<keyword evidence="12" id="KW-1185">Reference proteome</keyword>
<keyword evidence="2" id="KW-0285">Flavoprotein</keyword>
<dbReference type="EC" id="1.1.99.2" evidence="7"/>
<accession>A0A834VCH9</accession>
<evidence type="ECO:0000256" key="2">
    <source>
        <dbReference type="ARBA" id="ARBA00022630"/>
    </source>
</evidence>
<dbReference type="EnsemblMetazoa" id="SSS_989s_mrna">
    <property type="protein sequence ID" value="KAF7488533.1"/>
    <property type="gene ID" value="SSS_989"/>
</dbReference>
<evidence type="ECO:0000313" key="11">
    <source>
        <dbReference type="EnsemblMetazoa" id="KAF7488533.1"/>
    </source>
</evidence>
<comment type="similarity">
    <text evidence="6">Belongs to the L2HGDH family.</text>
</comment>
<dbReference type="AlphaFoldDB" id="A0A834VCH9"/>
<evidence type="ECO:0000256" key="4">
    <source>
        <dbReference type="ARBA" id="ARBA00023002"/>
    </source>
</evidence>
<evidence type="ECO:0000256" key="8">
    <source>
        <dbReference type="ARBA" id="ARBA00041137"/>
    </source>
</evidence>
<evidence type="ECO:0000256" key="1">
    <source>
        <dbReference type="ARBA" id="ARBA00001974"/>
    </source>
</evidence>
<dbReference type="Gene3D" id="3.50.50.60">
    <property type="entry name" value="FAD/NAD(P)-binding domain"/>
    <property type="match status" value="1"/>
</dbReference>
<reference evidence="11" key="3">
    <citation type="submission" date="2022-06" db="UniProtKB">
        <authorList>
            <consortium name="EnsemblMetazoa"/>
        </authorList>
    </citation>
    <scope>IDENTIFICATION</scope>
</reference>
<organism evidence="10">
    <name type="scientific">Sarcoptes scabiei</name>
    <name type="common">Itch mite</name>
    <name type="synonym">Acarus scabiei</name>
    <dbReference type="NCBI Taxonomy" id="52283"/>
    <lineage>
        <taxon>Eukaryota</taxon>
        <taxon>Metazoa</taxon>
        <taxon>Ecdysozoa</taxon>
        <taxon>Arthropoda</taxon>
        <taxon>Chelicerata</taxon>
        <taxon>Arachnida</taxon>
        <taxon>Acari</taxon>
        <taxon>Acariformes</taxon>
        <taxon>Sarcoptiformes</taxon>
        <taxon>Astigmata</taxon>
        <taxon>Psoroptidia</taxon>
        <taxon>Sarcoptoidea</taxon>
        <taxon>Sarcoptidae</taxon>
        <taxon>Sarcoptinae</taxon>
        <taxon>Sarcoptes</taxon>
    </lineage>
</organism>
<comment type="cofactor">
    <cofactor evidence="1">
        <name>FAD</name>
        <dbReference type="ChEBI" id="CHEBI:57692"/>
    </cofactor>
</comment>
<feature type="domain" description="FAD dependent oxidoreductase" evidence="9">
    <location>
        <begin position="44"/>
        <end position="444"/>
    </location>
</feature>
<evidence type="ECO:0000256" key="3">
    <source>
        <dbReference type="ARBA" id="ARBA00022827"/>
    </source>
</evidence>